<dbReference type="InterPro" id="IPR021070">
    <property type="entry name" value="Killing_trait_RebB"/>
</dbReference>
<evidence type="ECO:0000313" key="1">
    <source>
        <dbReference type="EMBL" id="RMB12406.1"/>
    </source>
</evidence>
<sequence length="116" mass="11923">MADPTLVNGQITDAVTQANVKVLADAPAQALGNLYQVAGHSTGLGIQNATANQQNMNTIDTGVTTQGINLIYTMPVAADARGTNEIFSGNALAEMIAQLKATLQAFKQQPTIPGAG</sequence>
<gene>
    <name evidence="1" type="ORF">BXY39_0902</name>
</gene>
<dbReference type="Pfam" id="PF11747">
    <property type="entry name" value="RebB"/>
    <property type="match status" value="1"/>
</dbReference>
<dbReference type="InParanoid" id="A0A3M0CXT1"/>
<evidence type="ECO:0000313" key="2">
    <source>
        <dbReference type="Proteomes" id="UP000271227"/>
    </source>
</evidence>
<dbReference type="EMBL" id="REFR01000009">
    <property type="protein sequence ID" value="RMB12406.1"/>
    <property type="molecule type" value="Genomic_DNA"/>
</dbReference>
<accession>A0A3M0CXT1</accession>
<comment type="caution">
    <text evidence="1">The sequence shown here is derived from an EMBL/GenBank/DDBJ whole genome shotgun (WGS) entry which is preliminary data.</text>
</comment>
<dbReference type="AlphaFoldDB" id="A0A3M0CXT1"/>
<dbReference type="RefSeq" id="WP_121937581.1">
    <property type="nucleotide sequence ID" value="NZ_REFR01000009.1"/>
</dbReference>
<dbReference type="Proteomes" id="UP000271227">
    <property type="component" value="Unassembled WGS sequence"/>
</dbReference>
<organism evidence="1 2">
    <name type="scientific">Eilatimonas milleporae</name>
    <dbReference type="NCBI Taxonomy" id="911205"/>
    <lineage>
        <taxon>Bacteria</taxon>
        <taxon>Pseudomonadati</taxon>
        <taxon>Pseudomonadota</taxon>
        <taxon>Alphaproteobacteria</taxon>
        <taxon>Kordiimonadales</taxon>
        <taxon>Kordiimonadaceae</taxon>
        <taxon>Eilatimonas</taxon>
    </lineage>
</organism>
<keyword evidence="2" id="KW-1185">Reference proteome</keyword>
<reference evidence="1 2" key="1">
    <citation type="submission" date="2018-10" db="EMBL/GenBank/DDBJ databases">
        <title>Genomic Encyclopedia of Archaeal and Bacterial Type Strains, Phase II (KMG-II): from individual species to whole genera.</title>
        <authorList>
            <person name="Goeker M."/>
        </authorList>
    </citation>
    <scope>NUCLEOTIDE SEQUENCE [LARGE SCALE GENOMIC DNA]</scope>
    <source>
        <strain evidence="1 2">DSM 25217</strain>
    </source>
</reference>
<name>A0A3M0CXT1_9PROT</name>
<dbReference type="OrthoDB" id="8594924at2"/>
<protein>
    <submittedName>
        <fullName evidence="1">Killing trait domain-containing protein</fullName>
    </submittedName>
</protein>
<proteinExistence type="predicted"/>